<evidence type="ECO:0000256" key="1">
    <source>
        <dbReference type="SAM" id="MobiDB-lite"/>
    </source>
</evidence>
<keyword evidence="4" id="KW-1185">Reference proteome</keyword>
<sequence length="1275" mass="140891">DYHHDGHNELDSIDGIFSERDLVKDTPADYDRKARDEEREVSRLEGPPPEHESLEAEAMKEARNEWRRLPYGQRVALRRLHHMTGHSSPASLQRLLRTAGGDPAAIKALNFFHCPTCEHHREPKPTPSVRLPGDYTFNKEISLDTFVVKDSLGVKFKVLSIVCQGTLFHIACVIGQGDGPPASSDVADALNKMWFSWAGAPTAVVLDRGCENRGQLQALLRGRGVILRYIGLESPNQLGRGERQGGILKEVLQHIVVGRQLVGRRDMEYATSEAASIKNNRLHNAGFTPSQWVLGRLPEEIDALTNPLAENRIGQHQEIQDGESPFARQMLIRAAAREAFAHYDSSRRIRAAMLRKGASQPGPFVTGDLVCFFKRGSHGSKKGTGRWYGPARVIGHESRSLLWVVHGGIPMTVATHQCRHATGEEAVTKRELELRPSRKRRREEASGPGPDENYDYPFGDDLAGSPRRGQVQGTFFDVQDHMSDYEPSLPDENPDEATGSLPGPSAPPGLGSPVPLPLPAVPEDTPAMTTPVPDGFSDDSPSSANEPEQEEIPGSSRRTSSSTPAPPVPSMAVTPLMEAMRRSTEGLDGTPRGTPRGRSRSPAPTSRNTTGPRVDDPASRAFHSFLAKRVAKKTAQARSKELNFDKATGTEREGIQAARKKEWSNWLNFEAVIQLTPAEAQKKLEEHPELKVTPMRWVDGNKAQPWETPRYKSRIVVRGDLEKGADEARTDSPTCSSLAMNLVLSAASCKRWPLKGGDITASFLQGELMVRTLLLSQPKGGLPGVPPDSFFLARKPVYGTKDAPRGFWRRLHRTCLKEGLEAVDHEHSFYVLRGPGGTVEGLLVSHVDDLLWTGTSSMDAVMDRVQEAFKFGTLELGKDFEYCGRRIEQTDQGIRVTCPNVAPKFGRFTSRPRPGQVQQPPAVRQGESGEGSLSITDASHANDYDVSGSGQLLGHRSQSGRMILLCGPEFMKKGTGVVHLLSYHSSVIKRVCRSTMQAETLSMLAGYEESEHLRTVMYNLRHRDNDKGLVKSMDAIHVHLLTDCRSLEEHLRQAGLHTVLDKRLAIDLSGLRQVVWRNPGELTGDPLFTDFPPENATTTVTWVETSTMPADALTKDMKCATRFGESLQCASVGFKLALVAELPGFRDTPFVMAASLLDSLRFPTFFGDADDGAFGNAEGKFGVPRFSGDPARFSEWSFRVKTRKAKEAKMSKEEREKLGPLGLRLLEGLTGHALQLAQLMKVEDLEKDDGEQVLMDHLQTALRPRRQQQARELYE</sequence>
<feature type="non-terminal residue" evidence="3">
    <location>
        <position position="1"/>
    </location>
</feature>
<dbReference type="AlphaFoldDB" id="A0A812YSI5"/>
<comment type="caution">
    <text evidence="3">The sequence shown here is derived from an EMBL/GenBank/DDBJ whole genome shotgun (WGS) entry which is preliminary data.</text>
</comment>
<name>A0A812YSI5_9DINO</name>
<proteinExistence type="predicted"/>
<feature type="compositionally biased region" description="Low complexity" evidence="1">
    <location>
        <begin position="553"/>
        <end position="563"/>
    </location>
</feature>
<dbReference type="InterPro" id="IPR013103">
    <property type="entry name" value="RVT_2"/>
</dbReference>
<dbReference type="InterPro" id="IPR012337">
    <property type="entry name" value="RNaseH-like_sf"/>
</dbReference>
<dbReference type="Pfam" id="PF07727">
    <property type="entry name" value="RVT_2"/>
    <property type="match status" value="1"/>
</dbReference>
<dbReference type="OrthoDB" id="447612at2759"/>
<evidence type="ECO:0000259" key="2">
    <source>
        <dbReference type="PROSITE" id="PS50994"/>
    </source>
</evidence>
<feature type="compositionally biased region" description="Basic and acidic residues" evidence="1">
    <location>
        <begin position="1"/>
        <end position="10"/>
    </location>
</feature>
<feature type="region of interest" description="Disordered" evidence="1">
    <location>
        <begin position="481"/>
        <end position="572"/>
    </location>
</feature>
<feature type="compositionally biased region" description="Low complexity" evidence="1">
    <location>
        <begin position="499"/>
        <end position="513"/>
    </location>
</feature>
<dbReference type="InterPro" id="IPR001584">
    <property type="entry name" value="Integrase_cat-core"/>
</dbReference>
<gene>
    <name evidence="3" type="primary">RE2</name>
    <name evidence="3" type="ORF">SNEC2469_LOCUS23342</name>
</gene>
<feature type="region of interest" description="Disordered" evidence="1">
    <location>
        <begin position="420"/>
        <end position="469"/>
    </location>
</feature>
<feature type="compositionally biased region" description="Basic and acidic residues" evidence="1">
    <location>
        <begin position="17"/>
        <end position="56"/>
    </location>
</feature>
<evidence type="ECO:0000313" key="4">
    <source>
        <dbReference type="Proteomes" id="UP000601435"/>
    </source>
</evidence>
<protein>
    <submittedName>
        <fullName evidence="3">RE2 protein</fullName>
    </submittedName>
</protein>
<dbReference type="GO" id="GO:0015074">
    <property type="term" value="P:DNA integration"/>
    <property type="evidence" value="ECO:0007669"/>
    <property type="project" value="InterPro"/>
</dbReference>
<dbReference type="EMBL" id="CAJNJA010043451">
    <property type="protein sequence ID" value="CAE7793747.1"/>
    <property type="molecule type" value="Genomic_DNA"/>
</dbReference>
<organism evidence="3 4">
    <name type="scientific">Symbiodinium necroappetens</name>
    <dbReference type="NCBI Taxonomy" id="1628268"/>
    <lineage>
        <taxon>Eukaryota</taxon>
        <taxon>Sar</taxon>
        <taxon>Alveolata</taxon>
        <taxon>Dinophyceae</taxon>
        <taxon>Suessiales</taxon>
        <taxon>Symbiodiniaceae</taxon>
        <taxon>Symbiodinium</taxon>
    </lineage>
</organism>
<reference evidence="3" key="1">
    <citation type="submission" date="2021-02" db="EMBL/GenBank/DDBJ databases">
        <authorList>
            <person name="Dougan E. K."/>
            <person name="Rhodes N."/>
            <person name="Thang M."/>
            <person name="Chan C."/>
        </authorList>
    </citation>
    <scope>NUCLEOTIDE SEQUENCE</scope>
</reference>
<feature type="region of interest" description="Disordered" evidence="1">
    <location>
        <begin position="1"/>
        <end position="56"/>
    </location>
</feature>
<dbReference type="SUPFAM" id="SSF53098">
    <property type="entry name" value="Ribonuclease H-like"/>
    <property type="match status" value="1"/>
</dbReference>
<evidence type="ECO:0000313" key="3">
    <source>
        <dbReference type="EMBL" id="CAE7793747.1"/>
    </source>
</evidence>
<feature type="domain" description="Integrase catalytic" evidence="2">
    <location>
        <begin position="121"/>
        <end position="297"/>
    </location>
</feature>
<dbReference type="GO" id="GO:0003676">
    <property type="term" value="F:nucleic acid binding"/>
    <property type="evidence" value="ECO:0007669"/>
    <property type="project" value="InterPro"/>
</dbReference>
<accession>A0A812YSI5</accession>
<dbReference type="PROSITE" id="PS50994">
    <property type="entry name" value="INTEGRASE"/>
    <property type="match status" value="1"/>
</dbReference>
<feature type="region of interest" description="Disordered" evidence="1">
    <location>
        <begin position="905"/>
        <end position="940"/>
    </location>
</feature>
<feature type="compositionally biased region" description="Low complexity" evidence="1">
    <location>
        <begin position="589"/>
        <end position="607"/>
    </location>
</feature>
<feature type="compositionally biased region" description="Basic and acidic residues" evidence="1">
    <location>
        <begin position="421"/>
        <end position="436"/>
    </location>
</feature>
<dbReference type="Proteomes" id="UP000601435">
    <property type="component" value="Unassembled WGS sequence"/>
</dbReference>
<feature type="non-terminal residue" evidence="3">
    <location>
        <position position="1275"/>
    </location>
</feature>
<dbReference type="InterPro" id="IPR036397">
    <property type="entry name" value="RNaseH_sf"/>
</dbReference>
<feature type="region of interest" description="Disordered" evidence="1">
    <location>
        <begin position="584"/>
        <end position="618"/>
    </location>
</feature>
<dbReference type="Gene3D" id="3.30.420.10">
    <property type="entry name" value="Ribonuclease H-like superfamily/Ribonuclease H"/>
    <property type="match status" value="1"/>
</dbReference>